<dbReference type="PANTHER" id="PTHR10434">
    <property type="entry name" value="1-ACYL-SN-GLYCEROL-3-PHOSPHATE ACYLTRANSFERASE"/>
    <property type="match status" value="1"/>
</dbReference>
<dbReference type="InterPro" id="IPR002123">
    <property type="entry name" value="Plipid/glycerol_acylTrfase"/>
</dbReference>
<reference evidence="5 6" key="1">
    <citation type="submission" date="2019-11" db="EMBL/GenBank/DDBJ databases">
        <title>Whole genome sequencing identifies a novel species of the genus Arsenicicoccus isolated from human blood.</title>
        <authorList>
            <person name="Jeong J.H."/>
            <person name="Kweon O.J."/>
            <person name="Kim H.R."/>
            <person name="Kim T.-H."/>
            <person name="Ha S.-M."/>
            <person name="Lee M.-K."/>
        </authorList>
    </citation>
    <scope>NUCLEOTIDE SEQUENCE [LARGE SCALE GENOMIC DNA]</scope>
    <source>
        <strain evidence="5 6">MKL-02</strain>
    </source>
</reference>
<feature type="domain" description="Phospholipid/glycerol acyltransferase" evidence="4">
    <location>
        <begin position="64"/>
        <end position="182"/>
    </location>
</feature>
<proteinExistence type="predicted"/>
<evidence type="ECO:0000256" key="2">
    <source>
        <dbReference type="ARBA" id="ARBA00023315"/>
    </source>
</evidence>
<dbReference type="EMBL" id="WLVL01000037">
    <property type="protein sequence ID" value="MTB72152.1"/>
    <property type="molecule type" value="Genomic_DNA"/>
</dbReference>
<dbReference type="GO" id="GO:0005886">
    <property type="term" value="C:plasma membrane"/>
    <property type="evidence" value="ECO:0007669"/>
    <property type="project" value="TreeGrafter"/>
</dbReference>
<evidence type="ECO:0000313" key="5">
    <source>
        <dbReference type="EMBL" id="MTB72152.1"/>
    </source>
</evidence>
<feature type="region of interest" description="Disordered" evidence="3">
    <location>
        <begin position="1"/>
        <end position="21"/>
    </location>
</feature>
<name>A0A6I3IDX3_9MICO</name>
<accession>A0A6I3IDX3</accession>
<protein>
    <submittedName>
        <fullName evidence="5">1-acyl-sn-glycerol-3-phosphate acyltransferase</fullName>
    </submittedName>
</protein>
<evidence type="ECO:0000256" key="1">
    <source>
        <dbReference type="ARBA" id="ARBA00022679"/>
    </source>
</evidence>
<organism evidence="5 6">
    <name type="scientific">Arsenicicoccus cauae</name>
    <dbReference type="NCBI Taxonomy" id="2663847"/>
    <lineage>
        <taxon>Bacteria</taxon>
        <taxon>Bacillati</taxon>
        <taxon>Actinomycetota</taxon>
        <taxon>Actinomycetes</taxon>
        <taxon>Micrococcales</taxon>
        <taxon>Intrasporangiaceae</taxon>
        <taxon>Arsenicicoccus</taxon>
    </lineage>
</organism>
<dbReference type="SUPFAM" id="SSF69593">
    <property type="entry name" value="Glycerol-3-phosphate (1)-acyltransferase"/>
    <property type="match status" value="1"/>
</dbReference>
<dbReference type="GO" id="GO:0006654">
    <property type="term" value="P:phosphatidic acid biosynthetic process"/>
    <property type="evidence" value="ECO:0007669"/>
    <property type="project" value="TreeGrafter"/>
</dbReference>
<keyword evidence="6" id="KW-1185">Reference proteome</keyword>
<dbReference type="AlphaFoldDB" id="A0A6I3IDX3"/>
<dbReference type="SMART" id="SM00563">
    <property type="entry name" value="PlsC"/>
    <property type="match status" value="1"/>
</dbReference>
<dbReference type="PANTHER" id="PTHR10434:SF55">
    <property type="entry name" value="POSSIBLE ACYLTRANSFERASE"/>
    <property type="match status" value="1"/>
</dbReference>
<comment type="caution">
    <text evidence="5">The sequence shown here is derived from an EMBL/GenBank/DDBJ whole genome shotgun (WGS) entry which is preliminary data.</text>
</comment>
<evidence type="ECO:0000256" key="3">
    <source>
        <dbReference type="SAM" id="MobiDB-lite"/>
    </source>
</evidence>
<dbReference type="Proteomes" id="UP000431092">
    <property type="component" value="Unassembled WGS sequence"/>
</dbReference>
<dbReference type="GO" id="GO:0003841">
    <property type="term" value="F:1-acylglycerol-3-phosphate O-acyltransferase activity"/>
    <property type="evidence" value="ECO:0007669"/>
    <property type="project" value="TreeGrafter"/>
</dbReference>
<dbReference type="CDD" id="cd07989">
    <property type="entry name" value="LPLAT_AGPAT-like"/>
    <property type="match status" value="1"/>
</dbReference>
<keyword evidence="2 5" id="KW-0012">Acyltransferase</keyword>
<gene>
    <name evidence="5" type="ORF">GGG17_09255</name>
</gene>
<sequence length="261" mass="28884">MCRRATWPGAPASPRVEGTDVGRSPKVRLPWAYRVCVAIAKSGVVPLTRRDWRGAEHLDRPGGVVVCCNHVSHLDFIMLAHFLYDNGRPPFFLAKDAAFRVPVLGRLIGLAGQIPVYRNTGRAVEAYRAATRAIQQGKTVPIYPEGTITRDPRMWTMTGKTGAARVALETGCAVIPVAQWGVQELLAPYSGRLRPFPRKTMRVLAGPPVDLSDLQGRPVTGEVVREATDRIMRDVVGLLEQLRGEQAPETRYDMRRHGESE</sequence>
<evidence type="ECO:0000259" key="4">
    <source>
        <dbReference type="SMART" id="SM00563"/>
    </source>
</evidence>
<dbReference type="Pfam" id="PF01553">
    <property type="entry name" value="Acyltransferase"/>
    <property type="match status" value="1"/>
</dbReference>
<keyword evidence="1 5" id="KW-0808">Transferase</keyword>
<evidence type="ECO:0000313" key="6">
    <source>
        <dbReference type="Proteomes" id="UP000431092"/>
    </source>
</evidence>